<dbReference type="InterPro" id="IPR020846">
    <property type="entry name" value="MFS_dom"/>
</dbReference>
<dbReference type="PROSITE" id="PS00216">
    <property type="entry name" value="SUGAR_TRANSPORT_1"/>
    <property type="match status" value="1"/>
</dbReference>
<dbReference type="GO" id="GO:0022857">
    <property type="term" value="F:transmembrane transporter activity"/>
    <property type="evidence" value="ECO:0007669"/>
    <property type="project" value="InterPro"/>
</dbReference>
<gene>
    <name evidence="9" type="primary">ydjE</name>
    <name evidence="9" type="ORF">Kpho02_30640</name>
</gene>
<evidence type="ECO:0000256" key="3">
    <source>
        <dbReference type="ARBA" id="ARBA00022692"/>
    </source>
</evidence>
<feature type="transmembrane region" description="Helical" evidence="7">
    <location>
        <begin position="121"/>
        <end position="143"/>
    </location>
</feature>
<evidence type="ECO:0000256" key="5">
    <source>
        <dbReference type="ARBA" id="ARBA00023136"/>
    </source>
</evidence>
<proteinExistence type="predicted"/>
<keyword evidence="5 7" id="KW-0472">Membrane</keyword>
<dbReference type="CDD" id="cd17316">
    <property type="entry name" value="MFS_SV2_like"/>
    <property type="match status" value="1"/>
</dbReference>
<reference evidence="9" key="1">
    <citation type="submission" date="2023-02" db="EMBL/GenBank/DDBJ databases">
        <title>Kitasatospora phosalacinea NBRC 14627.</title>
        <authorList>
            <person name="Ichikawa N."/>
            <person name="Sato H."/>
            <person name="Tonouchi N."/>
        </authorList>
    </citation>
    <scope>NUCLEOTIDE SEQUENCE</scope>
    <source>
        <strain evidence="9">NBRC 14627</strain>
    </source>
</reference>
<evidence type="ECO:0000313" key="10">
    <source>
        <dbReference type="Proteomes" id="UP001165041"/>
    </source>
</evidence>
<dbReference type="EMBL" id="BSSA01000009">
    <property type="protein sequence ID" value="GLW70765.1"/>
    <property type="molecule type" value="Genomic_DNA"/>
</dbReference>
<evidence type="ECO:0000256" key="6">
    <source>
        <dbReference type="SAM" id="MobiDB-lite"/>
    </source>
</evidence>
<dbReference type="SUPFAM" id="SSF103473">
    <property type="entry name" value="MFS general substrate transporter"/>
    <property type="match status" value="1"/>
</dbReference>
<organism evidence="9 10">
    <name type="scientific">Kitasatospora phosalacinea</name>
    <dbReference type="NCBI Taxonomy" id="2065"/>
    <lineage>
        <taxon>Bacteria</taxon>
        <taxon>Bacillati</taxon>
        <taxon>Actinomycetota</taxon>
        <taxon>Actinomycetes</taxon>
        <taxon>Kitasatosporales</taxon>
        <taxon>Streptomycetaceae</taxon>
        <taxon>Kitasatospora</taxon>
    </lineage>
</organism>
<protein>
    <submittedName>
        <fullName evidence="9">MFS transporter</fullName>
    </submittedName>
</protein>
<name>A0A9W6Q6F0_9ACTN</name>
<sequence>MAVEGVTPADRAASVIERMNVLEPTRRHRLIVATIGLALFFDMFEIFMSGVLGAVLTDRYALTRTQTSGVLASVFVGMFIGVAVTGRLADRFGRRRVMLASVAVYTVFSAVGALVDGAWAVAGARVLAGVGIGPVLPLADAYLSDLLPARHRGRYTAWAYTVGFLGVPAVGLLARWVVPLSPLGLDGWRWLLLLGSIGGVVILLLRRVLVESPRWLASVGRVQEAETILHALGGGTTAVPAPAPATAPVVPSKTAPAAPPGTREAARRLLGRPVLRRRMVMMAVFHVLAAFGGYGFGTMAPLVLSQKGFSIVHSLLFSALTFAGYPLGSLLSLPLIERFERKHLIVVSALGMAASGVVFGTARSEWLIVAAGVCNTAVTNVFSNSYHVYQAEIFPTRLRSTAVNWTYSLSRVTSAAMPFLLVPMLGDFGPGVLFAFVAATLLLITLDIGLFGPATTGRALEDVNALDGADPGADPAPGRPGRAPAAVENA</sequence>
<feature type="transmembrane region" description="Helical" evidence="7">
    <location>
        <begin position="310"/>
        <end position="331"/>
    </location>
</feature>
<evidence type="ECO:0000256" key="4">
    <source>
        <dbReference type="ARBA" id="ARBA00022989"/>
    </source>
</evidence>
<feature type="transmembrane region" description="Helical" evidence="7">
    <location>
        <begin position="68"/>
        <end position="85"/>
    </location>
</feature>
<keyword evidence="4 7" id="KW-1133">Transmembrane helix</keyword>
<dbReference type="PANTHER" id="PTHR23511">
    <property type="entry name" value="SYNAPTIC VESICLE GLYCOPROTEIN 2"/>
    <property type="match status" value="1"/>
</dbReference>
<feature type="transmembrane region" description="Helical" evidence="7">
    <location>
        <begin position="343"/>
        <end position="360"/>
    </location>
</feature>
<dbReference type="InterPro" id="IPR036259">
    <property type="entry name" value="MFS_trans_sf"/>
</dbReference>
<dbReference type="InterPro" id="IPR005828">
    <property type="entry name" value="MFS_sugar_transport-like"/>
</dbReference>
<feature type="region of interest" description="Disordered" evidence="6">
    <location>
        <begin position="469"/>
        <end position="490"/>
    </location>
</feature>
<feature type="transmembrane region" description="Helical" evidence="7">
    <location>
        <begin position="280"/>
        <end position="304"/>
    </location>
</feature>
<dbReference type="PROSITE" id="PS50850">
    <property type="entry name" value="MFS"/>
    <property type="match status" value="1"/>
</dbReference>
<evidence type="ECO:0000259" key="8">
    <source>
        <dbReference type="PROSITE" id="PS50850"/>
    </source>
</evidence>
<feature type="transmembrane region" description="Helical" evidence="7">
    <location>
        <begin position="432"/>
        <end position="451"/>
    </location>
</feature>
<feature type="transmembrane region" description="Helical" evidence="7">
    <location>
        <begin position="366"/>
        <end position="389"/>
    </location>
</feature>
<dbReference type="RefSeq" id="WP_285736585.1">
    <property type="nucleotide sequence ID" value="NZ_BSSA01000009.1"/>
</dbReference>
<accession>A0A9W6Q6F0</accession>
<feature type="transmembrane region" description="Helical" evidence="7">
    <location>
        <begin position="97"/>
        <end position="115"/>
    </location>
</feature>
<evidence type="ECO:0000256" key="1">
    <source>
        <dbReference type="ARBA" id="ARBA00004651"/>
    </source>
</evidence>
<dbReference type="GO" id="GO:0005886">
    <property type="term" value="C:plasma membrane"/>
    <property type="evidence" value="ECO:0007669"/>
    <property type="project" value="UniProtKB-SubCell"/>
</dbReference>
<evidence type="ECO:0000256" key="7">
    <source>
        <dbReference type="SAM" id="Phobius"/>
    </source>
</evidence>
<evidence type="ECO:0000256" key="2">
    <source>
        <dbReference type="ARBA" id="ARBA00022448"/>
    </source>
</evidence>
<feature type="transmembrane region" description="Helical" evidence="7">
    <location>
        <begin position="30"/>
        <end position="56"/>
    </location>
</feature>
<feature type="domain" description="Major facilitator superfamily (MFS) profile" evidence="8">
    <location>
        <begin position="31"/>
        <end position="456"/>
    </location>
</feature>
<dbReference type="InterPro" id="IPR005829">
    <property type="entry name" value="Sugar_transporter_CS"/>
</dbReference>
<keyword evidence="3 7" id="KW-0812">Transmembrane</keyword>
<dbReference type="PANTHER" id="PTHR23511:SF34">
    <property type="entry name" value="SYNAPTIC VESICLE GLYCOPROTEIN 2"/>
    <property type="match status" value="1"/>
</dbReference>
<feature type="transmembrane region" description="Helical" evidence="7">
    <location>
        <begin position="409"/>
        <end position="426"/>
    </location>
</feature>
<dbReference type="Pfam" id="PF00083">
    <property type="entry name" value="Sugar_tr"/>
    <property type="match status" value="1"/>
</dbReference>
<dbReference type="Proteomes" id="UP001165041">
    <property type="component" value="Unassembled WGS sequence"/>
</dbReference>
<keyword evidence="2" id="KW-0813">Transport</keyword>
<feature type="transmembrane region" description="Helical" evidence="7">
    <location>
        <begin position="190"/>
        <end position="209"/>
    </location>
</feature>
<feature type="transmembrane region" description="Helical" evidence="7">
    <location>
        <begin position="155"/>
        <end position="178"/>
    </location>
</feature>
<dbReference type="AlphaFoldDB" id="A0A9W6Q6F0"/>
<evidence type="ECO:0000313" key="9">
    <source>
        <dbReference type="EMBL" id="GLW70765.1"/>
    </source>
</evidence>
<comment type="caution">
    <text evidence="9">The sequence shown here is derived from an EMBL/GenBank/DDBJ whole genome shotgun (WGS) entry which is preliminary data.</text>
</comment>
<comment type="subcellular location">
    <subcellularLocation>
        <location evidence="1">Cell membrane</location>
        <topology evidence="1">Multi-pass membrane protein</topology>
    </subcellularLocation>
</comment>
<dbReference type="Gene3D" id="1.20.1250.20">
    <property type="entry name" value="MFS general substrate transporter like domains"/>
    <property type="match status" value="1"/>
</dbReference>